<reference evidence="2" key="2">
    <citation type="submission" date="2020-09" db="EMBL/GenBank/DDBJ databases">
        <authorList>
            <person name="Sun Q."/>
            <person name="Zhou Y."/>
        </authorList>
    </citation>
    <scope>NUCLEOTIDE SEQUENCE</scope>
    <source>
        <strain evidence="2">CGMCC 4.3508</strain>
    </source>
</reference>
<gene>
    <name evidence="2" type="ORF">GCM10011588_12040</name>
</gene>
<sequence length="291" mass="31755">MTQMLNSTGAHRTSSPAEQSGPLELIEGHLYRIGSEVPIDRISWIPEGVTGTEPLNCYAFVGDAEFFMVDTGAEISAPAVRDALGALRGDRELWVHLTRNEHECIGNLETVLTARAQPKLVFGSGGGILEWLLEPTADGLGAENMIGKVEMVLAPNGQTLHTPGGLRFHWIDAPVKLMFLTQWAYEETSRTLFTSDFFAWQHLHSPEHGVVLTDPAELSGPRQVAAEIRSRVGWLPGAALPDLAQDLRAVVERYEVDRLAPVHGRILEGRDVVARGVDIACEALDLLVRGA</sequence>
<accession>A0A917VNL6</accession>
<feature type="compositionally biased region" description="Polar residues" evidence="1">
    <location>
        <begin position="1"/>
        <end position="18"/>
    </location>
</feature>
<organism evidence="2 3">
    <name type="scientific">Nocardia jinanensis</name>
    <dbReference type="NCBI Taxonomy" id="382504"/>
    <lineage>
        <taxon>Bacteria</taxon>
        <taxon>Bacillati</taxon>
        <taxon>Actinomycetota</taxon>
        <taxon>Actinomycetes</taxon>
        <taxon>Mycobacteriales</taxon>
        <taxon>Nocardiaceae</taxon>
        <taxon>Nocardia</taxon>
    </lineage>
</organism>
<name>A0A917VNL6_9NOCA</name>
<evidence type="ECO:0000256" key="1">
    <source>
        <dbReference type="SAM" id="MobiDB-lite"/>
    </source>
</evidence>
<dbReference type="RefSeq" id="WP_189094075.1">
    <property type="nucleotide sequence ID" value="NZ_BMMH01000002.1"/>
</dbReference>
<dbReference type="Proteomes" id="UP000638263">
    <property type="component" value="Unassembled WGS sequence"/>
</dbReference>
<dbReference type="Gene3D" id="3.60.15.10">
    <property type="entry name" value="Ribonuclease Z/Hydroxyacylglutathione hydrolase-like"/>
    <property type="match status" value="1"/>
</dbReference>
<protein>
    <submittedName>
        <fullName evidence="2">Uncharacterized protein</fullName>
    </submittedName>
</protein>
<dbReference type="EMBL" id="BMMH01000002">
    <property type="protein sequence ID" value="GGK99024.1"/>
    <property type="molecule type" value="Genomic_DNA"/>
</dbReference>
<evidence type="ECO:0000313" key="3">
    <source>
        <dbReference type="Proteomes" id="UP000638263"/>
    </source>
</evidence>
<dbReference type="InterPro" id="IPR036866">
    <property type="entry name" value="RibonucZ/Hydroxyglut_hydro"/>
</dbReference>
<evidence type="ECO:0000313" key="2">
    <source>
        <dbReference type="EMBL" id="GGK99024.1"/>
    </source>
</evidence>
<dbReference type="AlphaFoldDB" id="A0A917VNL6"/>
<comment type="caution">
    <text evidence="2">The sequence shown here is derived from an EMBL/GenBank/DDBJ whole genome shotgun (WGS) entry which is preliminary data.</text>
</comment>
<reference evidence="2" key="1">
    <citation type="journal article" date="2014" name="Int. J. Syst. Evol. Microbiol.">
        <title>Complete genome sequence of Corynebacterium casei LMG S-19264T (=DSM 44701T), isolated from a smear-ripened cheese.</title>
        <authorList>
            <consortium name="US DOE Joint Genome Institute (JGI-PGF)"/>
            <person name="Walter F."/>
            <person name="Albersmeier A."/>
            <person name="Kalinowski J."/>
            <person name="Ruckert C."/>
        </authorList>
    </citation>
    <scope>NUCLEOTIDE SEQUENCE</scope>
    <source>
        <strain evidence="2">CGMCC 4.3508</strain>
    </source>
</reference>
<proteinExistence type="predicted"/>
<keyword evidence="3" id="KW-1185">Reference proteome</keyword>
<dbReference type="SUPFAM" id="SSF56281">
    <property type="entry name" value="Metallo-hydrolase/oxidoreductase"/>
    <property type="match status" value="1"/>
</dbReference>
<feature type="region of interest" description="Disordered" evidence="1">
    <location>
        <begin position="1"/>
        <end position="20"/>
    </location>
</feature>